<feature type="region of interest" description="Disordered" evidence="1">
    <location>
        <begin position="15"/>
        <end position="34"/>
    </location>
</feature>
<dbReference type="PROSITE" id="PS00028">
    <property type="entry name" value="ZINC_FINGER_C2H2_1"/>
    <property type="match status" value="1"/>
</dbReference>
<dbReference type="AlphaFoldDB" id="A0A409VCP6"/>
<name>A0A409VCP6_9AGAR</name>
<dbReference type="EMBL" id="NHTK01006103">
    <property type="protein sequence ID" value="PPQ63949.1"/>
    <property type="molecule type" value="Genomic_DNA"/>
</dbReference>
<protein>
    <recommendedName>
        <fullName evidence="2">C2H2-type domain-containing protein</fullName>
    </recommendedName>
</protein>
<dbReference type="OrthoDB" id="3258262at2759"/>
<evidence type="ECO:0000313" key="3">
    <source>
        <dbReference type="EMBL" id="PPQ63949.1"/>
    </source>
</evidence>
<proteinExistence type="predicted"/>
<evidence type="ECO:0000256" key="1">
    <source>
        <dbReference type="SAM" id="MobiDB-lite"/>
    </source>
</evidence>
<dbReference type="Proteomes" id="UP000284842">
    <property type="component" value="Unassembled WGS sequence"/>
</dbReference>
<organism evidence="3 4">
    <name type="scientific">Panaeolus cyanescens</name>
    <dbReference type="NCBI Taxonomy" id="181874"/>
    <lineage>
        <taxon>Eukaryota</taxon>
        <taxon>Fungi</taxon>
        <taxon>Dikarya</taxon>
        <taxon>Basidiomycota</taxon>
        <taxon>Agaricomycotina</taxon>
        <taxon>Agaricomycetes</taxon>
        <taxon>Agaricomycetidae</taxon>
        <taxon>Agaricales</taxon>
        <taxon>Agaricineae</taxon>
        <taxon>Galeropsidaceae</taxon>
        <taxon>Panaeolus</taxon>
    </lineage>
</organism>
<keyword evidence="4" id="KW-1185">Reference proteome</keyword>
<gene>
    <name evidence="3" type="ORF">CVT24_009124</name>
</gene>
<accession>A0A409VCP6</accession>
<dbReference type="InterPro" id="IPR013087">
    <property type="entry name" value="Znf_C2H2_type"/>
</dbReference>
<sequence length="260" mass="29114">MDPRVLQALLEEVAHNSNVDQTRPGRRNGTSAVDPRRYAIYYADSESETSSSQNINDNENAPSCWEFEAAHPPTRNFSNATCSSSTSTAAQDIIMAYRARSAVTSIATSVTSVSSGIPSMPLRYTPCRTDSDSPTDADFEVIDRPMSKCYNPLPIYRRSREVALEIEEQEAFAVMASQGARPNEQIVCQRPGCRETLRNVSCLTYHLHIHDMSVACTACKGFYENPRELKGHQCEKRRLPSPALLRFGIRRIFKKLSLRS</sequence>
<dbReference type="InParanoid" id="A0A409VCP6"/>
<reference evidence="3 4" key="1">
    <citation type="journal article" date="2018" name="Evol. Lett.">
        <title>Horizontal gene cluster transfer increased hallucinogenic mushroom diversity.</title>
        <authorList>
            <person name="Reynolds H.T."/>
            <person name="Vijayakumar V."/>
            <person name="Gluck-Thaler E."/>
            <person name="Korotkin H.B."/>
            <person name="Matheny P.B."/>
            <person name="Slot J.C."/>
        </authorList>
    </citation>
    <scope>NUCLEOTIDE SEQUENCE [LARGE SCALE GENOMIC DNA]</scope>
    <source>
        <strain evidence="3 4">2629</strain>
    </source>
</reference>
<comment type="caution">
    <text evidence="3">The sequence shown here is derived from an EMBL/GenBank/DDBJ whole genome shotgun (WGS) entry which is preliminary data.</text>
</comment>
<evidence type="ECO:0000313" key="4">
    <source>
        <dbReference type="Proteomes" id="UP000284842"/>
    </source>
</evidence>
<evidence type="ECO:0000259" key="2">
    <source>
        <dbReference type="PROSITE" id="PS00028"/>
    </source>
</evidence>
<feature type="domain" description="C2H2-type" evidence="2">
    <location>
        <begin position="188"/>
        <end position="210"/>
    </location>
</feature>